<evidence type="ECO:0000313" key="9">
    <source>
        <dbReference type="Proteomes" id="UP001622594"/>
    </source>
</evidence>
<evidence type="ECO:0000256" key="7">
    <source>
        <dbReference type="RuleBase" id="RU003956"/>
    </source>
</evidence>
<comment type="function">
    <text evidence="5">Catalyzes the reversible hydration of carbon dioxide to form bicarbonate.</text>
</comment>
<keyword evidence="4 7" id="KW-0456">Lyase</keyword>
<dbReference type="EC" id="4.2.1.1" evidence="2 7"/>
<organism evidence="8 9">
    <name type="scientific">Streptomyces zaomyceticus</name>
    <dbReference type="NCBI Taxonomy" id="68286"/>
    <lineage>
        <taxon>Bacteria</taxon>
        <taxon>Bacillati</taxon>
        <taxon>Actinomycetota</taxon>
        <taxon>Actinomycetes</taxon>
        <taxon>Kitasatosporales</taxon>
        <taxon>Streptomycetaceae</taxon>
        <taxon>Streptomyces</taxon>
    </lineage>
</organism>
<comment type="similarity">
    <text evidence="1 7">Belongs to the beta-class carbonic anhydrase family.</text>
</comment>
<evidence type="ECO:0000256" key="5">
    <source>
        <dbReference type="ARBA" id="ARBA00024993"/>
    </source>
</evidence>
<dbReference type="InterPro" id="IPR036874">
    <property type="entry name" value="Carbonic_anhydrase_sf"/>
</dbReference>
<dbReference type="InterPro" id="IPR015892">
    <property type="entry name" value="Carbonic_anhydrase_CS"/>
</dbReference>
<keyword evidence="3 7" id="KW-0862">Zinc</keyword>
<dbReference type="SUPFAM" id="SSF53056">
    <property type="entry name" value="beta-carbonic anhydrase, cab"/>
    <property type="match status" value="1"/>
</dbReference>
<dbReference type="SMART" id="SM00947">
    <property type="entry name" value="Pro_CA"/>
    <property type="match status" value="1"/>
</dbReference>
<evidence type="ECO:0000256" key="6">
    <source>
        <dbReference type="ARBA" id="ARBA00048348"/>
    </source>
</evidence>
<dbReference type="PROSITE" id="PS00705">
    <property type="entry name" value="PROK_CO2_ANHYDRASE_2"/>
    <property type="match status" value="1"/>
</dbReference>
<evidence type="ECO:0000256" key="4">
    <source>
        <dbReference type="ARBA" id="ARBA00023239"/>
    </source>
</evidence>
<reference evidence="8 9" key="1">
    <citation type="submission" date="2022-10" db="EMBL/GenBank/DDBJ databases">
        <title>The complete genomes of actinobacterial strains from the NBC collection.</title>
        <authorList>
            <person name="Joergensen T.S."/>
            <person name="Alvarez Arevalo M."/>
            <person name="Sterndorff E.B."/>
            <person name="Faurdal D."/>
            <person name="Vuksanovic O."/>
            <person name="Mourched A.-S."/>
            <person name="Charusanti P."/>
            <person name="Shaw S."/>
            <person name="Blin K."/>
            <person name="Weber T."/>
        </authorList>
    </citation>
    <scope>NUCLEOTIDE SEQUENCE [LARGE SCALE GENOMIC DNA]</scope>
    <source>
        <strain evidence="8 9">NBC_00123</strain>
    </source>
</reference>
<dbReference type="PANTHER" id="PTHR11002:SF42">
    <property type="entry name" value="CARBONIC ANHYDRASE 1"/>
    <property type="match status" value="1"/>
</dbReference>
<dbReference type="InterPro" id="IPR045066">
    <property type="entry name" value="Beta_CA_cladeB"/>
</dbReference>
<accession>A0ABZ1LAJ0</accession>
<dbReference type="InterPro" id="IPR001765">
    <property type="entry name" value="Carbonic_anhydrase"/>
</dbReference>
<dbReference type="Pfam" id="PF00484">
    <property type="entry name" value="Pro_CA"/>
    <property type="match status" value="1"/>
</dbReference>
<evidence type="ECO:0000313" key="8">
    <source>
        <dbReference type="EMBL" id="WTR69383.1"/>
    </source>
</evidence>
<comment type="catalytic activity">
    <reaction evidence="6 7">
        <text>hydrogencarbonate + H(+) = CO2 + H2O</text>
        <dbReference type="Rhea" id="RHEA:10748"/>
        <dbReference type="ChEBI" id="CHEBI:15377"/>
        <dbReference type="ChEBI" id="CHEBI:15378"/>
        <dbReference type="ChEBI" id="CHEBI:16526"/>
        <dbReference type="ChEBI" id="CHEBI:17544"/>
        <dbReference type="EC" id="4.2.1.1"/>
    </reaction>
</comment>
<evidence type="ECO:0000256" key="3">
    <source>
        <dbReference type="ARBA" id="ARBA00022833"/>
    </source>
</evidence>
<evidence type="ECO:0000256" key="1">
    <source>
        <dbReference type="ARBA" id="ARBA00006217"/>
    </source>
</evidence>
<dbReference type="Gene3D" id="3.40.1050.10">
    <property type="entry name" value="Carbonic anhydrase"/>
    <property type="match status" value="1"/>
</dbReference>
<protein>
    <recommendedName>
        <fullName evidence="2 7">Carbonic anhydrase</fullName>
        <ecNumber evidence="2 7">4.2.1.1</ecNumber>
    </recommendedName>
    <alternativeName>
        <fullName evidence="7">Carbonate dehydratase</fullName>
    </alternativeName>
</protein>
<name>A0ABZ1LAJ0_9ACTN</name>
<proteinExistence type="inferred from homology"/>
<sequence length="228" mass="22737">MPHLAEGIARFQREVFPAQAGLFARLATAHRPGTLFIGCSDARVVPELITQTDPGELFVVRTAGNLVPAHAPGTDGVAAGVEYAVTVLGVRDIVVCGHSACGAMTALAEGHDLSGAPSVAAWLRHADASLARTAAAGRAGDVAALVRENVAAQLANLATHPSVARALAGGEVRLHGWVFDIADGTVEELPATAPCAEAATATGPATATATGPATCTGAAAVTDARAAA</sequence>
<evidence type="ECO:0000256" key="2">
    <source>
        <dbReference type="ARBA" id="ARBA00012925"/>
    </source>
</evidence>
<dbReference type="RefSeq" id="WP_398171462.1">
    <property type="nucleotide sequence ID" value="NZ_CP108188.1"/>
</dbReference>
<dbReference type="EMBL" id="CP108188">
    <property type="protein sequence ID" value="WTR69383.1"/>
    <property type="molecule type" value="Genomic_DNA"/>
</dbReference>
<dbReference type="CDD" id="cd00884">
    <property type="entry name" value="beta_CA_cladeB"/>
    <property type="match status" value="1"/>
</dbReference>
<dbReference type="PANTHER" id="PTHR11002">
    <property type="entry name" value="CARBONIC ANHYDRASE"/>
    <property type="match status" value="1"/>
</dbReference>
<dbReference type="Proteomes" id="UP001622594">
    <property type="component" value="Chromosome"/>
</dbReference>
<keyword evidence="9" id="KW-1185">Reference proteome</keyword>
<gene>
    <name evidence="8" type="ORF">OG814_09015</name>
</gene>
<comment type="function">
    <text evidence="7">Reversible hydration of carbon dioxide.</text>
</comment>